<name>A0A7W6J4Y8_9HYPH</name>
<comment type="caution">
    <text evidence="9">The sequence shown here is derived from an EMBL/GenBank/DDBJ whole genome shotgun (WGS) entry which is preliminary data.</text>
</comment>
<feature type="transmembrane region" description="Helical" evidence="7">
    <location>
        <begin position="23"/>
        <end position="48"/>
    </location>
</feature>
<evidence type="ECO:0000313" key="9">
    <source>
        <dbReference type="EMBL" id="MBB4064875.1"/>
    </source>
</evidence>
<accession>A0A7W6J4Y8</accession>
<dbReference type="GO" id="GO:0006508">
    <property type="term" value="P:proteolysis"/>
    <property type="evidence" value="ECO:0007669"/>
    <property type="project" value="UniProtKB-KW"/>
</dbReference>
<dbReference type="PANTHER" id="PTHR43066">
    <property type="entry name" value="RHOMBOID-RELATED PROTEIN"/>
    <property type="match status" value="1"/>
</dbReference>
<dbReference type="Pfam" id="PF01694">
    <property type="entry name" value="Rhomboid"/>
    <property type="match status" value="1"/>
</dbReference>
<reference evidence="9 10" key="1">
    <citation type="submission" date="2020-08" db="EMBL/GenBank/DDBJ databases">
        <title>Genomic Encyclopedia of Type Strains, Phase IV (KMG-IV): sequencing the most valuable type-strain genomes for metagenomic binning, comparative biology and taxonomic classification.</title>
        <authorList>
            <person name="Goeker M."/>
        </authorList>
    </citation>
    <scope>NUCLEOTIDE SEQUENCE [LARGE SCALE GENOMIC DNA]</scope>
    <source>
        <strain evidence="9 10">DSM 29853</strain>
    </source>
</reference>
<keyword evidence="9" id="KW-0645">Protease</keyword>
<dbReference type="Gene3D" id="1.20.1540.10">
    <property type="entry name" value="Rhomboid-like"/>
    <property type="match status" value="1"/>
</dbReference>
<feature type="transmembrane region" description="Helical" evidence="7">
    <location>
        <begin position="119"/>
        <end position="138"/>
    </location>
</feature>
<feature type="transmembrane region" description="Helical" evidence="7">
    <location>
        <begin position="144"/>
        <end position="163"/>
    </location>
</feature>
<evidence type="ECO:0000256" key="7">
    <source>
        <dbReference type="SAM" id="Phobius"/>
    </source>
</evidence>
<evidence type="ECO:0000313" key="10">
    <source>
        <dbReference type="Proteomes" id="UP000528286"/>
    </source>
</evidence>
<evidence type="ECO:0000256" key="1">
    <source>
        <dbReference type="ARBA" id="ARBA00004141"/>
    </source>
</evidence>
<proteinExistence type="predicted"/>
<keyword evidence="10" id="KW-1185">Reference proteome</keyword>
<dbReference type="InterPro" id="IPR022764">
    <property type="entry name" value="Peptidase_S54_rhomboid_dom"/>
</dbReference>
<sequence length="255" mass="27340">MTDSIPPEESLQPPPAAPRSEPILNIPGALVLVIVLMAGLFVAQAYLLSEALSRWIDFEFGFIPARYVYPLFEGDYSWVWSPLSYSFLHGSVEHLVFNCLWLACFGTPVVSRIGTRRSVVFWIASAVAAAAVFAAIHWGEVQLVIGASGVISAFMGAACRFAFPPRSKVFSRRPVFAYPLLGVGEVLASRTAVSFLLVWLAGNVLVAVGLPIVGDASAAVAWEAHIGGLLFGFFAFPLFDRQPVPPGEGAAVNDG</sequence>
<dbReference type="AlphaFoldDB" id="A0A7W6J4Y8"/>
<evidence type="ECO:0000256" key="4">
    <source>
        <dbReference type="ARBA" id="ARBA00022692"/>
    </source>
</evidence>
<evidence type="ECO:0000256" key="6">
    <source>
        <dbReference type="ARBA" id="ARBA00023136"/>
    </source>
</evidence>
<keyword evidence="9" id="KW-0378">Hydrolase</keyword>
<dbReference type="EMBL" id="JACIEZ010000003">
    <property type="protein sequence ID" value="MBB4064875.1"/>
    <property type="molecule type" value="Genomic_DNA"/>
</dbReference>
<dbReference type="SUPFAM" id="SSF144091">
    <property type="entry name" value="Rhomboid-like"/>
    <property type="match status" value="1"/>
</dbReference>
<keyword evidence="6 7" id="KW-0472">Membrane</keyword>
<dbReference type="RefSeq" id="WP_183366173.1">
    <property type="nucleotide sequence ID" value="NZ_JACIEZ010000003.1"/>
</dbReference>
<dbReference type="InterPro" id="IPR035952">
    <property type="entry name" value="Rhomboid-like_sf"/>
</dbReference>
<protein>
    <submittedName>
        <fullName evidence="9">Membrane associated rhomboid family serine protease</fullName>
    </submittedName>
</protein>
<keyword evidence="4 7" id="KW-0812">Transmembrane</keyword>
<evidence type="ECO:0000256" key="5">
    <source>
        <dbReference type="ARBA" id="ARBA00022989"/>
    </source>
</evidence>
<dbReference type="PANTHER" id="PTHR43066:SF26">
    <property type="entry name" value="RHOMBOID PROTEASE GLPG"/>
    <property type="match status" value="1"/>
</dbReference>
<dbReference type="GO" id="GO:0004252">
    <property type="term" value="F:serine-type endopeptidase activity"/>
    <property type="evidence" value="ECO:0007669"/>
    <property type="project" value="InterPro"/>
</dbReference>
<evidence type="ECO:0000256" key="3">
    <source>
        <dbReference type="ARBA" id="ARBA00022519"/>
    </source>
</evidence>
<feature type="domain" description="Peptidase S54 rhomboid" evidence="8">
    <location>
        <begin position="79"/>
        <end position="235"/>
    </location>
</feature>
<comment type="subcellular location">
    <subcellularLocation>
        <location evidence="1">Membrane</location>
        <topology evidence="1">Multi-pass membrane protein</topology>
    </subcellularLocation>
</comment>
<dbReference type="GO" id="GO:0016020">
    <property type="term" value="C:membrane"/>
    <property type="evidence" value="ECO:0007669"/>
    <property type="project" value="UniProtKB-SubCell"/>
</dbReference>
<gene>
    <name evidence="9" type="ORF">GGR23_002062</name>
</gene>
<evidence type="ECO:0000259" key="8">
    <source>
        <dbReference type="Pfam" id="PF01694"/>
    </source>
</evidence>
<keyword evidence="3" id="KW-0997">Cell inner membrane</keyword>
<keyword evidence="2" id="KW-1003">Cell membrane</keyword>
<feature type="transmembrane region" description="Helical" evidence="7">
    <location>
        <begin position="220"/>
        <end position="239"/>
    </location>
</feature>
<evidence type="ECO:0000256" key="2">
    <source>
        <dbReference type="ARBA" id="ARBA00022475"/>
    </source>
</evidence>
<organism evidence="9 10">
    <name type="scientific">Gellertiella hungarica</name>
    <dbReference type="NCBI Taxonomy" id="1572859"/>
    <lineage>
        <taxon>Bacteria</taxon>
        <taxon>Pseudomonadati</taxon>
        <taxon>Pseudomonadota</taxon>
        <taxon>Alphaproteobacteria</taxon>
        <taxon>Hyphomicrobiales</taxon>
        <taxon>Rhizobiaceae</taxon>
        <taxon>Gellertiella</taxon>
    </lineage>
</organism>
<keyword evidence="5 7" id="KW-1133">Transmembrane helix</keyword>
<dbReference type="Proteomes" id="UP000528286">
    <property type="component" value="Unassembled WGS sequence"/>
</dbReference>